<sequence>MTDPKRLARLHRVRTLQLGLARAEEARARDGLASEAALAERIGRLAAAVGPTPERFDATALAAAAHYRDRLHRSADAAANRVRTAQAAADRTAEATKGAMRDQSAVEKLMARAATAEIAAEIRAMQDAPATARKVRHDPC</sequence>
<organism evidence="1 2">
    <name type="scientific">Sphingomonas corticis</name>
    <dbReference type="NCBI Taxonomy" id="2722791"/>
    <lineage>
        <taxon>Bacteria</taxon>
        <taxon>Pseudomonadati</taxon>
        <taxon>Pseudomonadota</taxon>
        <taxon>Alphaproteobacteria</taxon>
        <taxon>Sphingomonadales</taxon>
        <taxon>Sphingomonadaceae</taxon>
        <taxon>Sphingomonas</taxon>
    </lineage>
</organism>
<reference evidence="1 2" key="1">
    <citation type="submission" date="2020-03" db="EMBL/GenBank/DDBJ databases">
        <authorList>
            <person name="Wang L."/>
            <person name="He N."/>
            <person name="Li Y."/>
            <person name="Fang Y."/>
            <person name="Zhang F."/>
        </authorList>
    </citation>
    <scope>NUCLEOTIDE SEQUENCE [LARGE SCALE GENOMIC DNA]</scope>
    <source>
        <strain evidence="1 2">36D10-4-7</strain>
    </source>
</reference>
<dbReference type="Proteomes" id="UP000732399">
    <property type="component" value="Unassembled WGS sequence"/>
</dbReference>
<protein>
    <recommendedName>
        <fullName evidence="3">Flagellar FliJ protein</fullName>
    </recommendedName>
</protein>
<dbReference type="RefSeq" id="WP_168135285.1">
    <property type="nucleotide sequence ID" value="NZ_JAAVJH010000009.1"/>
</dbReference>
<name>A0ABX1CP61_9SPHN</name>
<proteinExistence type="predicted"/>
<keyword evidence="2" id="KW-1185">Reference proteome</keyword>
<evidence type="ECO:0008006" key="3">
    <source>
        <dbReference type="Google" id="ProtNLM"/>
    </source>
</evidence>
<evidence type="ECO:0000313" key="2">
    <source>
        <dbReference type="Proteomes" id="UP000732399"/>
    </source>
</evidence>
<evidence type="ECO:0000313" key="1">
    <source>
        <dbReference type="EMBL" id="NJR79739.1"/>
    </source>
</evidence>
<accession>A0ABX1CP61</accession>
<comment type="caution">
    <text evidence="1">The sequence shown here is derived from an EMBL/GenBank/DDBJ whole genome shotgun (WGS) entry which is preliminary data.</text>
</comment>
<dbReference type="EMBL" id="JAAVJH010000009">
    <property type="protein sequence ID" value="NJR79739.1"/>
    <property type="molecule type" value="Genomic_DNA"/>
</dbReference>
<gene>
    <name evidence="1" type="ORF">HBH26_14215</name>
</gene>